<organism evidence="3 4">
    <name type="scientific">Pleomassaria siparia CBS 279.74</name>
    <dbReference type="NCBI Taxonomy" id="1314801"/>
    <lineage>
        <taxon>Eukaryota</taxon>
        <taxon>Fungi</taxon>
        <taxon>Dikarya</taxon>
        <taxon>Ascomycota</taxon>
        <taxon>Pezizomycotina</taxon>
        <taxon>Dothideomycetes</taxon>
        <taxon>Pleosporomycetidae</taxon>
        <taxon>Pleosporales</taxon>
        <taxon>Pleomassariaceae</taxon>
        <taxon>Pleomassaria</taxon>
    </lineage>
</organism>
<name>A0A6G1K811_9PLEO</name>
<feature type="compositionally biased region" description="Polar residues" evidence="2">
    <location>
        <begin position="95"/>
        <end position="113"/>
    </location>
</feature>
<protein>
    <submittedName>
        <fullName evidence="3">Uncharacterized protein</fullName>
    </submittedName>
</protein>
<evidence type="ECO:0000313" key="4">
    <source>
        <dbReference type="Proteomes" id="UP000799428"/>
    </source>
</evidence>
<keyword evidence="4" id="KW-1185">Reference proteome</keyword>
<evidence type="ECO:0000313" key="3">
    <source>
        <dbReference type="EMBL" id="KAF2709026.1"/>
    </source>
</evidence>
<feature type="region of interest" description="Disordered" evidence="2">
    <location>
        <begin position="201"/>
        <end position="246"/>
    </location>
</feature>
<keyword evidence="1" id="KW-0175">Coiled coil</keyword>
<dbReference type="Proteomes" id="UP000799428">
    <property type="component" value="Unassembled WGS sequence"/>
</dbReference>
<feature type="region of interest" description="Disordered" evidence="2">
    <location>
        <begin position="95"/>
        <end position="151"/>
    </location>
</feature>
<dbReference type="AlphaFoldDB" id="A0A6G1K811"/>
<feature type="region of interest" description="Disordered" evidence="2">
    <location>
        <begin position="262"/>
        <end position="304"/>
    </location>
</feature>
<gene>
    <name evidence="3" type="ORF">K504DRAFT_534568</name>
</gene>
<proteinExistence type="predicted"/>
<feature type="compositionally biased region" description="Low complexity" evidence="2">
    <location>
        <begin position="209"/>
        <end position="222"/>
    </location>
</feature>
<evidence type="ECO:0000256" key="2">
    <source>
        <dbReference type="SAM" id="MobiDB-lite"/>
    </source>
</evidence>
<feature type="coiled-coil region" evidence="1">
    <location>
        <begin position="343"/>
        <end position="370"/>
    </location>
</feature>
<feature type="compositionally biased region" description="Basic residues" evidence="2">
    <location>
        <begin position="424"/>
        <end position="435"/>
    </location>
</feature>
<feature type="region of interest" description="Disordered" evidence="2">
    <location>
        <begin position="402"/>
        <end position="446"/>
    </location>
</feature>
<reference evidence="3" key="1">
    <citation type="journal article" date="2020" name="Stud. Mycol.">
        <title>101 Dothideomycetes genomes: a test case for predicting lifestyles and emergence of pathogens.</title>
        <authorList>
            <person name="Haridas S."/>
            <person name="Albert R."/>
            <person name="Binder M."/>
            <person name="Bloem J."/>
            <person name="Labutti K."/>
            <person name="Salamov A."/>
            <person name="Andreopoulos B."/>
            <person name="Baker S."/>
            <person name="Barry K."/>
            <person name="Bills G."/>
            <person name="Bluhm B."/>
            <person name="Cannon C."/>
            <person name="Castanera R."/>
            <person name="Culley D."/>
            <person name="Daum C."/>
            <person name="Ezra D."/>
            <person name="Gonzalez J."/>
            <person name="Henrissat B."/>
            <person name="Kuo A."/>
            <person name="Liang C."/>
            <person name="Lipzen A."/>
            <person name="Lutzoni F."/>
            <person name="Magnuson J."/>
            <person name="Mondo S."/>
            <person name="Nolan M."/>
            <person name="Ohm R."/>
            <person name="Pangilinan J."/>
            <person name="Park H.-J."/>
            <person name="Ramirez L."/>
            <person name="Alfaro M."/>
            <person name="Sun H."/>
            <person name="Tritt A."/>
            <person name="Yoshinaga Y."/>
            <person name="Zwiers L.-H."/>
            <person name="Turgeon B."/>
            <person name="Goodwin S."/>
            <person name="Spatafora J."/>
            <person name="Crous P."/>
            <person name="Grigoriev I."/>
        </authorList>
    </citation>
    <scope>NUCLEOTIDE SEQUENCE</scope>
    <source>
        <strain evidence="3">CBS 279.74</strain>
    </source>
</reference>
<evidence type="ECO:0000256" key="1">
    <source>
        <dbReference type="SAM" id="Coils"/>
    </source>
</evidence>
<accession>A0A6G1K811</accession>
<dbReference type="EMBL" id="MU005771">
    <property type="protein sequence ID" value="KAF2709026.1"/>
    <property type="molecule type" value="Genomic_DNA"/>
</dbReference>
<feature type="compositionally biased region" description="Basic and acidic residues" evidence="2">
    <location>
        <begin position="437"/>
        <end position="446"/>
    </location>
</feature>
<sequence>MAYRRTVFLVCRPHSLLHSLARGGELEQVDRAQSLNDFPTRLKLRNSNTLSTRKYTTSALARSTIAHSFPDLILHSREHNTNKHLNHFTMSSFSNESKYQQPAGTNESSTAIHSSPLPQPRIMVTPSSPLPTRPTMEPFTSSPPQMRQRDDNSPHLLATVMQRSPSNRNLTPINAGIHKAFVEQAQRDPNSPPVGMYAVTASSPLSFTPPSSQLRSPRSSPRAGSVLQTRGAPPNFRMPPTGYFSATPTSQRLLALRIKDRKKTFGSQPYGDEGDSDMEPPQHAPSSPLASRAKGTALQSTPNVQIAQSQMTAAITARMAASSAAADAARRKRKRVAEENAVVWKAFQAAKKLEKEKEDEERECKRAKVGLETKEYMGEKKNRSKKSLVMIFGNDGWNKDGYKVKGGTNVRRASAGRKQDDRNRKRNGRAKRMRALLKQETEFEWE</sequence>